<feature type="transmembrane region" description="Helical" evidence="9">
    <location>
        <begin position="535"/>
        <end position="556"/>
    </location>
</feature>
<keyword evidence="4 7" id="KW-0812">Transmembrane</keyword>
<gene>
    <name evidence="10" type="ORF">AB675_1409</name>
</gene>
<keyword evidence="5 9" id="KW-1133">Transmembrane helix</keyword>
<dbReference type="InterPro" id="IPR018456">
    <property type="entry name" value="PTR2_symporter_CS"/>
</dbReference>
<evidence type="ECO:0000313" key="10">
    <source>
        <dbReference type="EMBL" id="KPI34454.1"/>
    </source>
</evidence>
<comment type="caution">
    <text evidence="10">The sequence shown here is derived from an EMBL/GenBank/DDBJ whole genome shotgun (WGS) entry which is preliminary data.</text>
</comment>
<feature type="transmembrane region" description="Helical" evidence="9">
    <location>
        <begin position="181"/>
        <end position="204"/>
    </location>
</feature>
<evidence type="ECO:0000313" key="11">
    <source>
        <dbReference type="Proteomes" id="UP000038010"/>
    </source>
</evidence>
<dbReference type="VEuPathDB" id="FungiDB:AB675_1409"/>
<feature type="transmembrane region" description="Helical" evidence="9">
    <location>
        <begin position="506"/>
        <end position="529"/>
    </location>
</feature>
<dbReference type="PROSITE" id="PS01023">
    <property type="entry name" value="PTR2_2"/>
    <property type="match status" value="1"/>
</dbReference>
<feature type="transmembrane region" description="Helical" evidence="9">
    <location>
        <begin position="150"/>
        <end position="169"/>
    </location>
</feature>
<evidence type="ECO:0000256" key="7">
    <source>
        <dbReference type="RuleBase" id="RU003755"/>
    </source>
</evidence>
<dbReference type="FunFam" id="1.20.1250.20:FF:000085">
    <property type="entry name" value="MFS peptide transporter Ptr2"/>
    <property type="match status" value="1"/>
</dbReference>
<accession>A0A0N1NXJ7</accession>
<evidence type="ECO:0000256" key="2">
    <source>
        <dbReference type="ARBA" id="ARBA00005982"/>
    </source>
</evidence>
<comment type="subcellular location">
    <subcellularLocation>
        <location evidence="1 7">Membrane</location>
        <topology evidence="1 7">Multi-pass membrane protein</topology>
    </subcellularLocation>
</comment>
<comment type="similarity">
    <text evidence="2 7">Belongs to the major facilitator superfamily. Proton-dependent oligopeptide transporter (POT/PTR) (TC 2.A.17) family.</text>
</comment>
<dbReference type="GO" id="GO:0005886">
    <property type="term" value="C:plasma membrane"/>
    <property type="evidence" value="ECO:0007669"/>
    <property type="project" value="UniProtKB-ARBA"/>
</dbReference>
<evidence type="ECO:0000256" key="6">
    <source>
        <dbReference type="ARBA" id="ARBA00023136"/>
    </source>
</evidence>
<feature type="compositionally biased region" description="Basic and acidic residues" evidence="8">
    <location>
        <begin position="27"/>
        <end position="47"/>
    </location>
</feature>
<reference evidence="10 11" key="1">
    <citation type="submission" date="2015-06" db="EMBL/GenBank/DDBJ databases">
        <title>Draft genome of the ant-associated black yeast Phialophora attae CBS 131958.</title>
        <authorList>
            <person name="Moreno L.F."/>
            <person name="Stielow B.J."/>
            <person name="de Hoog S."/>
            <person name="Vicente V.A."/>
            <person name="Weiss V.A."/>
            <person name="de Vries M."/>
            <person name="Cruz L.M."/>
            <person name="Souza E.M."/>
        </authorList>
    </citation>
    <scope>NUCLEOTIDE SEQUENCE [LARGE SCALE GENOMIC DNA]</scope>
    <source>
        <strain evidence="10 11">CBS 131958</strain>
    </source>
</reference>
<dbReference type="AlphaFoldDB" id="A0A0N1NXJ7"/>
<proteinExistence type="inferred from homology"/>
<dbReference type="PANTHER" id="PTHR11654">
    <property type="entry name" value="OLIGOPEPTIDE TRANSPORTER-RELATED"/>
    <property type="match status" value="1"/>
</dbReference>
<dbReference type="OrthoDB" id="8904098at2759"/>
<feature type="compositionally biased region" description="Basic and acidic residues" evidence="8">
    <location>
        <begin position="1"/>
        <end position="20"/>
    </location>
</feature>
<feature type="transmembrane region" description="Helical" evidence="9">
    <location>
        <begin position="262"/>
        <end position="283"/>
    </location>
</feature>
<feature type="transmembrane region" description="Helical" evidence="9">
    <location>
        <begin position="238"/>
        <end position="256"/>
    </location>
</feature>
<dbReference type="GO" id="GO:0071916">
    <property type="term" value="F:dipeptide transmembrane transporter activity"/>
    <property type="evidence" value="ECO:0007669"/>
    <property type="project" value="UniProtKB-ARBA"/>
</dbReference>
<keyword evidence="11" id="KW-1185">Reference proteome</keyword>
<dbReference type="RefSeq" id="XP_017994417.1">
    <property type="nucleotide sequence ID" value="XM_018141297.1"/>
</dbReference>
<evidence type="ECO:0000256" key="3">
    <source>
        <dbReference type="ARBA" id="ARBA00022448"/>
    </source>
</evidence>
<evidence type="ECO:0000256" key="5">
    <source>
        <dbReference type="ARBA" id="ARBA00022989"/>
    </source>
</evidence>
<organism evidence="10 11">
    <name type="scientific">Cyphellophora attinorum</name>
    <dbReference type="NCBI Taxonomy" id="1664694"/>
    <lineage>
        <taxon>Eukaryota</taxon>
        <taxon>Fungi</taxon>
        <taxon>Dikarya</taxon>
        <taxon>Ascomycota</taxon>
        <taxon>Pezizomycotina</taxon>
        <taxon>Eurotiomycetes</taxon>
        <taxon>Chaetothyriomycetidae</taxon>
        <taxon>Chaetothyriales</taxon>
        <taxon>Cyphellophoraceae</taxon>
        <taxon>Cyphellophora</taxon>
    </lineage>
</organism>
<name>A0A0N1NXJ7_9EURO</name>
<dbReference type="EMBL" id="LFJN01000060">
    <property type="protein sequence ID" value="KPI34454.1"/>
    <property type="molecule type" value="Genomic_DNA"/>
</dbReference>
<protein>
    <submittedName>
        <fullName evidence="10">Putative peptide transporter ptr2</fullName>
    </submittedName>
</protein>
<dbReference type="PROSITE" id="PS01022">
    <property type="entry name" value="PTR2_1"/>
    <property type="match status" value="1"/>
</dbReference>
<dbReference type="InterPro" id="IPR000109">
    <property type="entry name" value="POT_fam"/>
</dbReference>
<feature type="transmembrane region" description="Helical" evidence="9">
    <location>
        <begin position="476"/>
        <end position="494"/>
    </location>
</feature>
<evidence type="ECO:0000256" key="4">
    <source>
        <dbReference type="ARBA" id="ARBA00022692"/>
    </source>
</evidence>
<feature type="transmembrane region" description="Helical" evidence="9">
    <location>
        <begin position="417"/>
        <end position="436"/>
    </location>
</feature>
<dbReference type="SUPFAM" id="SSF103473">
    <property type="entry name" value="MFS general substrate transporter"/>
    <property type="match status" value="1"/>
</dbReference>
<dbReference type="Gene3D" id="1.20.1250.20">
    <property type="entry name" value="MFS general substrate transporter like domains"/>
    <property type="match status" value="1"/>
</dbReference>
<evidence type="ECO:0000256" key="1">
    <source>
        <dbReference type="ARBA" id="ARBA00004141"/>
    </source>
</evidence>
<keyword evidence="6 9" id="KW-0472">Membrane</keyword>
<evidence type="ECO:0000256" key="9">
    <source>
        <dbReference type="SAM" id="Phobius"/>
    </source>
</evidence>
<dbReference type="STRING" id="1664694.A0A0N1NXJ7"/>
<dbReference type="InterPro" id="IPR036259">
    <property type="entry name" value="MFS_trans_sf"/>
</dbReference>
<dbReference type="GeneID" id="28733177"/>
<sequence length="590" mass="65403">MAEHESDASRLHADVNEQRRLSGMTEKITDEKNINAVTDSEKDDHVETPVGGKPSDYEKSTLRHVGESLPYSIFLVATIELCERFTYYGCQGIFQNYVQKPLDGSLGNGGLGLGHQGATGLTTFYSFWCYVTPLLGGLIADQYLGKYKTILMFACIYFVGLVILVATSVPNSLNHGAGLGGFITSILLTGLGTGGIKANVAPLIAEQYTRRTMEVAVTKKGERVVIDPYVTIQRIYMIFYWSINIGALSLLATPYMERDIGFWSAFTLCICMFAVGITILVLGRKMYVDRPPQGSIVTDAFKAIFLMLRYRSMDAPKQSFLLERGSNKTVTWDDLFVEELKRALTACKVFTLYPIYWLVYNQFSGNFVSQALQMEGHGIPNDLMQNFDPIAIIVFVPILDRLVYPALRKAHIPFKPISRITCGFIVASMAMVYAAVLQHFIYNAGPCYKAPLCDASINADGVAQGNHIHIAIQTPAYMLIGISEIFASATGYEYAYTKAPPRMKSFVQSVFLLTNAFGSALGEAFVPVAKDPEILWMYTGLAVGTFICGIIIWVVFHGLNAKEDEMNYIEDDVLPHDEKRRASRASHITA</sequence>
<evidence type="ECO:0000256" key="8">
    <source>
        <dbReference type="SAM" id="MobiDB-lite"/>
    </source>
</evidence>
<dbReference type="Proteomes" id="UP000038010">
    <property type="component" value="Unassembled WGS sequence"/>
</dbReference>
<feature type="region of interest" description="Disordered" evidence="8">
    <location>
        <begin position="1"/>
        <end position="54"/>
    </location>
</feature>
<keyword evidence="3 7" id="KW-0813">Transport</keyword>
<dbReference type="Pfam" id="PF00854">
    <property type="entry name" value="PTR2"/>
    <property type="match status" value="1"/>
</dbReference>